<dbReference type="Pfam" id="PF24883">
    <property type="entry name" value="NPHP3_N"/>
    <property type="match status" value="1"/>
</dbReference>
<dbReference type="Proteomes" id="UP000565441">
    <property type="component" value="Unassembled WGS sequence"/>
</dbReference>
<keyword evidence="4" id="KW-1185">Reference proteome</keyword>
<dbReference type="PANTHER" id="PTHR10039:SF17">
    <property type="entry name" value="FUNGAL STAND N-TERMINAL GOODBYE DOMAIN-CONTAINING PROTEIN-RELATED"/>
    <property type="match status" value="1"/>
</dbReference>
<protein>
    <recommendedName>
        <fullName evidence="2">Nephrocystin 3-like N-terminal domain-containing protein</fullName>
    </recommendedName>
</protein>
<dbReference type="PANTHER" id="PTHR10039">
    <property type="entry name" value="AMELOGENIN"/>
    <property type="match status" value="1"/>
</dbReference>
<evidence type="ECO:0000313" key="3">
    <source>
        <dbReference type="EMBL" id="KAF5367880.1"/>
    </source>
</evidence>
<organism evidence="3 4">
    <name type="scientific">Tricholomella constricta</name>
    <dbReference type="NCBI Taxonomy" id="117010"/>
    <lineage>
        <taxon>Eukaryota</taxon>
        <taxon>Fungi</taxon>
        <taxon>Dikarya</taxon>
        <taxon>Basidiomycota</taxon>
        <taxon>Agaricomycotina</taxon>
        <taxon>Agaricomycetes</taxon>
        <taxon>Agaricomycetidae</taxon>
        <taxon>Agaricales</taxon>
        <taxon>Tricholomatineae</taxon>
        <taxon>Lyophyllaceae</taxon>
        <taxon>Tricholomella</taxon>
    </lineage>
</organism>
<dbReference type="SUPFAM" id="SSF52540">
    <property type="entry name" value="P-loop containing nucleoside triphosphate hydrolases"/>
    <property type="match status" value="1"/>
</dbReference>
<dbReference type="InterPro" id="IPR027417">
    <property type="entry name" value="P-loop_NTPase"/>
</dbReference>
<comment type="caution">
    <text evidence="3">The sequence shown here is derived from an EMBL/GenBank/DDBJ whole genome shotgun (WGS) entry which is preliminary data.</text>
</comment>
<gene>
    <name evidence="3" type="ORF">D9615_010478</name>
</gene>
<name>A0A8H5LRZ2_9AGAR</name>
<reference evidence="3 4" key="1">
    <citation type="journal article" date="2020" name="ISME J.">
        <title>Uncovering the hidden diversity of litter-decomposition mechanisms in mushroom-forming fungi.</title>
        <authorList>
            <person name="Floudas D."/>
            <person name="Bentzer J."/>
            <person name="Ahren D."/>
            <person name="Johansson T."/>
            <person name="Persson P."/>
            <person name="Tunlid A."/>
        </authorList>
    </citation>
    <scope>NUCLEOTIDE SEQUENCE [LARGE SCALE GENOMIC DNA]</scope>
    <source>
        <strain evidence="3 4">CBS 661.87</strain>
    </source>
</reference>
<sequence>MLEASANIVINGGKFTDIAGNYYHEEYTDVAGDYYAISGNLTVEEVDAAIIALRDASVRGATHDSAERPSPPKCQPGTRKSILEGIDKWVNDMRIRMSSTGRRVGGQVLWLHGPAGAGKSAIAQTVSENLYASSKQLVGSFFFSRRTAGHDIAKPFFPTIALQLAVSIPEMRRVIAPAIKKDSLIFDKSLATQVKHLLVEPFLAFLAAATHSQPDPPPSAPPFLVVLDGLDECNDKNSQRTILDCIADVLHQLPLCFVVVSRPELHIKDAFHSGRFASGGILEERSLYQEVDENSLEARQDVRAFIVKEFARIYDSEKHRHFMKSVRKPWPRRDAIKILVNRSGGYFIYIATVVRFVDEEFFSPVDRLDEIIMVAAPGSSPFAELDKLYTQILSTNPNTDLLVRILGAIFIDLPSIEYADKAIRDPKVIERIFDLKKGAVRSALRGMHSLLRVLHDTVESYHASSYDFLFDKDRAGRFFIDSAEHHADIALNISRRHHNLIPAKIYSGWPFHASKASCPSEILAQFKVLRNNHWESLFDEILAQHKVLHKNPFDDKVKSAFLSVAYMSGTAVKWLQVLCPILRELVINIYLSVVGAGRDLTDQMIYLLNRAFRELVIKQDDDDVVIIQGLHYFSPSRMMMEKQRKRPFLT</sequence>
<feature type="domain" description="Nephrocystin 3-like N-terminal" evidence="2">
    <location>
        <begin position="106"/>
        <end position="262"/>
    </location>
</feature>
<dbReference type="EMBL" id="JAACJP010000063">
    <property type="protein sequence ID" value="KAF5367880.1"/>
    <property type="molecule type" value="Genomic_DNA"/>
</dbReference>
<dbReference type="AlphaFoldDB" id="A0A8H5LRZ2"/>
<dbReference type="Gene3D" id="3.40.50.300">
    <property type="entry name" value="P-loop containing nucleotide triphosphate hydrolases"/>
    <property type="match status" value="1"/>
</dbReference>
<accession>A0A8H5LRZ2</accession>
<keyword evidence="1" id="KW-0677">Repeat</keyword>
<evidence type="ECO:0000259" key="2">
    <source>
        <dbReference type="Pfam" id="PF24883"/>
    </source>
</evidence>
<dbReference type="OrthoDB" id="4760524at2759"/>
<proteinExistence type="predicted"/>
<dbReference type="InterPro" id="IPR056884">
    <property type="entry name" value="NPHP3-like_N"/>
</dbReference>
<evidence type="ECO:0000313" key="4">
    <source>
        <dbReference type="Proteomes" id="UP000565441"/>
    </source>
</evidence>
<evidence type="ECO:0000256" key="1">
    <source>
        <dbReference type="ARBA" id="ARBA00022737"/>
    </source>
</evidence>